<protein>
    <recommendedName>
        <fullName evidence="2">NTF2-related export protein</fullName>
    </recommendedName>
</protein>
<keyword evidence="1 2" id="KW-0963">Cytoplasm</keyword>
<gene>
    <name evidence="4" type="ORF">LY90DRAFT_676687</name>
</gene>
<dbReference type="PANTHER" id="PTHR12612">
    <property type="entry name" value="NUCLEAR TRANSPORT FACTOR 2"/>
    <property type="match status" value="1"/>
</dbReference>
<comment type="caution">
    <text evidence="4">The sequence shown here is derived from an EMBL/GenBank/DDBJ whole genome shotgun (WGS) entry which is preliminary data.</text>
</comment>
<feature type="domain" description="NTF2" evidence="3">
    <location>
        <begin position="7"/>
        <end position="122"/>
    </location>
</feature>
<dbReference type="STRING" id="1754190.A0A1Y2ADG3"/>
<keyword evidence="2" id="KW-0813">Transport</keyword>
<keyword evidence="5" id="KW-1185">Reference proteome</keyword>
<evidence type="ECO:0000313" key="5">
    <source>
        <dbReference type="Proteomes" id="UP000193920"/>
    </source>
</evidence>
<dbReference type="OrthoDB" id="6507044at2759"/>
<dbReference type="CDD" id="cd00780">
    <property type="entry name" value="NTF2"/>
    <property type="match status" value="1"/>
</dbReference>
<dbReference type="EMBL" id="MCOG01000286">
    <property type="protein sequence ID" value="ORY20552.1"/>
    <property type="molecule type" value="Genomic_DNA"/>
</dbReference>
<comment type="function">
    <text evidence="2">Has a role in nuclear-cytoplasmic transport of proteins and mRNAs.</text>
</comment>
<name>A0A1Y2ADG3_9FUNG</name>
<dbReference type="InterPro" id="IPR002075">
    <property type="entry name" value="NTF2_dom"/>
</dbReference>
<dbReference type="GO" id="GO:0005737">
    <property type="term" value="C:cytoplasm"/>
    <property type="evidence" value="ECO:0007669"/>
    <property type="project" value="UniProtKB-SubCell"/>
</dbReference>
<organism evidence="4 5">
    <name type="scientific">Neocallimastix californiae</name>
    <dbReference type="NCBI Taxonomy" id="1754190"/>
    <lineage>
        <taxon>Eukaryota</taxon>
        <taxon>Fungi</taxon>
        <taxon>Fungi incertae sedis</taxon>
        <taxon>Chytridiomycota</taxon>
        <taxon>Chytridiomycota incertae sedis</taxon>
        <taxon>Neocallimastigomycetes</taxon>
        <taxon>Neocallimastigales</taxon>
        <taxon>Neocallimastigaceae</taxon>
        <taxon>Neocallimastix</taxon>
    </lineage>
</organism>
<accession>A0A1Y2ADG3</accession>
<dbReference type="InterPro" id="IPR032710">
    <property type="entry name" value="NTF2-like_dom_sf"/>
</dbReference>
<dbReference type="Pfam" id="PF02136">
    <property type="entry name" value="NTF2"/>
    <property type="match status" value="1"/>
</dbReference>
<dbReference type="GO" id="GO:0006606">
    <property type="term" value="P:protein import into nucleus"/>
    <property type="evidence" value="ECO:0007669"/>
    <property type="project" value="UniProtKB-ARBA"/>
</dbReference>
<dbReference type="InterPro" id="IPR045875">
    <property type="entry name" value="NTF2"/>
</dbReference>
<reference evidence="4 5" key="1">
    <citation type="submission" date="2016-08" db="EMBL/GenBank/DDBJ databases">
        <title>A Parts List for Fungal Cellulosomes Revealed by Comparative Genomics.</title>
        <authorList>
            <consortium name="DOE Joint Genome Institute"/>
            <person name="Haitjema C.H."/>
            <person name="Gilmore S.P."/>
            <person name="Henske J.K."/>
            <person name="Solomon K.V."/>
            <person name="De Groot R."/>
            <person name="Kuo A."/>
            <person name="Mondo S.J."/>
            <person name="Salamov A.A."/>
            <person name="Labutti K."/>
            <person name="Zhao Z."/>
            <person name="Chiniquy J."/>
            <person name="Barry K."/>
            <person name="Brewer H.M."/>
            <person name="Purvine S.O."/>
            <person name="Wright A.T."/>
            <person name="Boxma B."/>
            <person name="Van Alen T."/>
            <person name="Hackstein J.H."/>
            <person name="Baker S.E."/>
            <person name="Grigoriev I.V."/>
            <person name="O'Malley M.A."/>
        </authorList>
    </citation>
    <scope>NUCLEOTIDE SEQUENCE [LARGE SCALE GENOMIC DNA]</scope>
    <source>
        <strain evidence="4 5">G1</strain>
    </source>
</reference>
<evidence type="ECO:0000313" key="4">
    <source>
        <dbReference type="EMBL" id="ORY20552.1"/>
    </source>
</evidence>
<proteinExistence type="predicted"/>
<dbReference type="SUPFAM" id="SSF54427">
    <property type="entry name" value="NTF2-like"/>
    <property type="match status" value="1"/>
</dbReference>
<comment type="subcellular location">
    <subcellularLocation>
        <location evidence="2">Cytoplasm</location>
    </subcellularLocation>
    <subcellularLocation>
        <location evidence="2">Nucleus</location>
    </subcellularLocation>
</comment>
<keyword evidence="2" id="KW-0653">Protein transport</keyword>
<dbReference type="Gene3D" id="3.10.450.50">
    <property type="match status" value="1"/>
</dbReference>
<evidence type="ECO:0000259" key="3">
    <source>
        <dbReference type="PROSITE" id="PS50177"/>
    </source>
</evidence>
<evidence type="ECO:0000256" key="2">
    <source>
        <dbReference type="RuleBase" id="RU369002"/>
    </source>
</evidence>
<dbReference type="PROSITE" id="PS50177">
    <property type="entry name" value="NTF2_DOMAIN"/>
    <property type="match status" value="1"/>
</dbReference>
<dbReference type="GO" id="GO:0051028">
    <property type="term" value="P:mRNA transport"/>
    <property type="evidence" value="ECO:0007669"/>
    <property type="project" value="UniProtKB-UniRule"/>
</dbReference>
<dbReference type="GO" id="GO:0005635">
    <property type="term" value="C:nuclear envelope"/>
    <property type="evidence" value="ECO:0007669"/>
    <property type="project" value="UniProtKB-ARBA"/>
</dbReference>
<evidence type="ECO:0000256" key="1">
    <source>
        <dbReference type="ARBA" id="ARBA00022490"/>
    </source>
</evidence>
<dbReference type="FunFam" id="3.10.450.50:FF:000005">
    <property type="entry name" value="Nuclear transport factor 2"/>
    <property type="match status" value="1"/>
</dbReference>
<dbReference type="AlphaFoldDB" id="A0A1Y2ADG3"/>
<keyword evidence="2" id="KW-0539">Nucleus</keyword>
<sequence length="147" mass="16928">MADINEVAKVFVQFYYGTFDSDRKNLRNVYKDISMLTFEGAQIQGVNGIIEKLASLPFRRIEHKIQTVDAQPSHPSAGSILVSVTGQLLTDDEQNPQRFSQTFQLVPDGPGNYFVFNDIFRLCYEKLIYQIYRYANINSIYITKKTK</sequence>
<dbReference type="InterPro" id="IPR018222">
    <property type="entry name" value="Nuclear_transport_factor_2_euk"/>
</dbReference>
<dbReference type="Proteomes" id="UP000193920">
    <property type="component" value="Unassembled WGS sequence"/>
</dbReference>